<evidence type="ECO:0000313" key="2">
    <source>
        <dbReference type="EMBL" id="KAK2566147.1"/>
    </source>
</evidence>
<proteinExistence type="predicted"/>
<keyword evidence="3" id="KW-1185">Reference proteome</keyword>
<name>A0AAD9V9R8_ACRCE</name>
<reference evidence="2" key="2">
    <citation type="journal article" date="2023" name="Science">
        <title>Genomic signatures of disease resistance in endangered staghorn corals.</title>
        <authorList>
            <person name="Vollmer S.V."/>
            <person name="Selwyn J.D."/>
            <person name="Despard B.A."/>
            <person name="Roesel C.L."/>
        </authorList>
    </citation>
    <scope>NUCLEOTIDE SEQUENCE</scope>
    <source>
        <strain evidence="2">K2</strain>
    </source>
</reference>
<accession>A0AAD9V9R8</accession>
<sequence>MKINWNFCGYQHEKSREKCPAWGKTCDNCKGRKHFKSKCKKVHGVSQFQNGNEDFDEQWLMAVNYKEESINASSTVNEHDVSFQLDSAAKVNTICQKHVSKHQVSPTTLRLNMWNKTNMKPLGETVLMVVNPRTRAKSKVKFVVVPNGFTNLLGLKTIQELGFITTNKECFISQIKAPQLGDLGETTLRIDENAQPKKLTKTLKRCAKKNIVLNKDKQQTGLTEIAFHGEAVVIPMALKPYNQEKTTYTKCPSRPRQYAASSQRNSVLAQHSN</sequence>
<comment type="caution">
    <text evidence="2">The sequence shown here is derived from an EMBL/GenBank/DDBJ whole genome shotgun (WGS) entry which is preliminary data.</text>
</comment>
<evidence type="ECO:0000256" key="1">
    <source>
        <dbReference type="SAM" id="MobiDB-lite"/>
    </source>
</evidence>
<dbReference type="EMBL" id="JARQWQ010000017">
    <property type="protein sequence ID" value="KAK2566147.1"/>
    <property type="molecule type" value="Genomic_DNA"/>
</dbReference>
<protein>
    <submittedName>
        <fullName evidence="2">Uncharacterized protein</fullName>
    </submittedName>
</protein>
<feature type="region of interest" description="Disordered" evidence="1">
    <location>
        <begin position="247"/>
        <end position="273"/>
    </location>
</feature>
<organism evidence="2 3">
    <name type="scientific">Acropora cervicornis</name>
    <name type="common">Staghorn coral</name>
    <dbReference type="NCBI Taxonomy" id="6130"/>
    <lineage>
        <taxon>Eukaryota</taxon>
        <taxon>Metazoa</taxon>
        <taxon>Cnidaria</taxon>
        <taxon>Anthozoa</taxon>
        <taxon>Hexacorallia</taxon>
        <taxon>Scleractinia</taxon>
        <taxon>Astrocoeniina</taxon>
        <taxon>Acroporidae</taxon>
        <taxon>Acropora</taxon>
    </lineage>
</organism>
<evidence type="ECO:0000313" key="3">
    <source>
        <dbReference type="Proteomes" id="UP001249851"/>
    </source>
</evidence>
<dbReference type="Proteomes" id="UP001249851">
    <property type="component" value="Unassembled WGS sequence"/>
</dbReference>
<gene>
    <name evidence="2" type="ORF">P5673_009594</name>
</gene>
<feature type="compositionally biased region" description="Polar residues" evidence="1">
    <location>
        <begin position="259"/>
        <end position="273"/>
    </location>
</feature>
<dbReference type="AlphaFoldDB" id="A0AAD9V9R8"/>
<reference evidence="2" key="1">
    <citation type="journal article" date="2023" name="G3 (Bethesda)">
        <title>Whole genome assembly and annotation of the endangered Caribbean coral Acropora cervicornis.</title>
        <authorList>
            <person name="Selwyn J.D."/>
            <person name="Vollmer S.V."/>
        </authorList>
    </citation>
    <scope>NUCLEOTIDE SEQUENCE</scope>
    <source>
        <strain evidence="2">K2</strain>
    </source>
</reference>